<gene>
    <name evidence="2" type="ORF">P167DRAFT_548950</name>
</gene>
<keyword evidence="1" id="KW-0812">Transmembrane</keyword>
<protein>
    <submittedName>
        <fullName evidence="2">Uncharacterized protein</fullName>
    </submittedName>
</protein>
<reference evidence="2 3" key="1">
    <citation type="journal article" date="2018" name="Nat. Ecol. Evol.">
        <title>Pezizomycetes genomes reveal the molecular basis of ectomycorrhizal truffle lifestyle.</title>
        <authorList>
            <person name="Murat C."/>
            <person name="Payen T."/>
            <person name="Noel B."/>
            <person name="Kuo A."/>
            <person name="Morin E."/>
            <person name="Chen J."/>
            <person name="Kohler A."/>
            <person name="Krizsan K."/>
            <person name="Balestrini R."/>
            <person name="Da Silva C."/>
            <person name="Montanini B."/>
            <person name="Hainaut M."/>
            <person name="Levati E."/>
            <person name="Barry K.W."/>
            <person name="Belfiori B."/>
            <person name="Cichocki N."/>
            <person name="Clum A."/>
            <person name="Dockter R.B."/>
            <person name="Fauchery L."/>
            <person name="Guy J."/>
            <person name="Iotti M."/>
            <person name="Le Tacon F."/>
            <person name="Lindquist E.A."/>
            <person name="Lipzen A."/>
            <person name="Malagnac F."/>
            <person name="Mello A."/>
            <person name="Molinier V."/>
            <person name="Miyauchi S."/>
            <person name="Poulain J."/>
            <person name="Riccioni C."/>
            <person name="Rubini A."/>
            <person name="Sitrit Y."/>
            <person name="Splivallo R."/>
            <person name="Traeger S."/>
            <person name="Wang M."/>
            <person name="Zifcakova L."/>
            <person name="Wipf D."/>
            <person name="Zambonelli A."/>
            <person name="Paolocci F."/>
            <person name="Nowrousian M."/>
            <person name="Ottonello S."/>
            <person name="Baldrian P."/>
            <person name="Spatafora J.W."/>
            <person name="Henrissat B."/>
            <person name="Nagy L.G."/>
            <person name="Aury J.M."/>
            <person name="Wincker P."/>
            <person name="Grigoriev I.V."/>
            <person name="Bonfante P."/>
            <person name="Martin F.M."/>
        </authorList>
    </citation>
    <scope>NUCLEOTIDE SEQUENCE [LARGE SCALE GENOMIC DNA]</scope>
    <source>
        <strain evidence="2 3">CCBAS932</strain>
    </source>
</reference>
<accession>A0A3N4KJG6</accession>
<dbReference type="InParanoid" id="A0A3N4KJG6"/>
<keyword evidence="1" id="KW-1133">Transmembrane helix</keyword>
<proteinExistence type="predicted"/>
<dbReference type="AlphaFoldDB" id="A0A3N4KJG6"/>
<sequence length="162" mass="18098">MHEGKLLTCRFQIAQASKTELIDEDIWLPPFVSDGAPSRRGQGCRWSYGMPRSEKFTAKEREERNPTPSTPPKYGGLVCLSIAEIPPEYISTICTRPIFCSVFVCVWLGFFIFIHLILMYLDVRVVNPNPPPPPSFSSPPLHSSCSDRPAPSQLSYLAIAAL</sequence>
<name>A0A3N4KJG6_9PEZI</name>
<keyword evidence="3" id="KW-1185">Reference proteome</keyword>
<dbReference type="EMBL" id="ML119163">
    <property type="protein sequence ID" value="RPB08461.1"/>
    <property type="molecule type" value="Genomic_DNA"/>
</dbReference>
<feature type="transmembrane region" description="Helical" evidence="1">
    <location>
        <begin position="98"/>
        <end position="121"/>
    </location>
</feature>
<organism evidence="2 3">
    <name type="scientific">Morchella conica CCBAS932</name>
    <dbReference type="NCBI Taxonomy" id="1392247"/>
    <lineage>
        <taxon>Eukaryota</taxon>
        <taxon>Fungi</taxon>
        <taxon>Dikarya</taxon>
        <taxon>Ascomycota</taxon>
        <taxon>Pezizomycotina</taxon>
        <taxon>Pezizomycetes</taxon>
        <taxon>Pezizales</taxon>
        <taxon>Morchellaceae</taxon>
        <taxon>Morchella</taxon>
    </lineage>
</organism>
<dbReference type="Proteomes" id="UP000277580">
    <property type="component" value="Unassembled WGS sequence"/>
</dbReference>
<evidence type="ECO:0000313" key="3">
    <source>
        <dbReference type="Proteomes" id="UP000277580"/>
    </source>
</evidence>
<evidence type="ECO:0000313" key="2">
    <source>
        <dbReference type="EMBL" id="RPB08461.1"/>
    </source>
</evidence>
<evidence type="ECO:0000256" key="1">
    <source>
        <dbReference type="SAM" id="Phobius"/>
    </source>
</evidence>
<keyword evidence="1" id="KW-0472">Membrane</keyword>